<dbReference type="InterPro" id="IPR006571">
    <property type="entry name" value="TLDc_dom"/>
</dbReference>
<proteinExistence type="predicted"/>
<dbReference type="AlphaFoldDB" id="A0A0G4EWE5"/>
<protein>
    <recommendedName>
        <fullName evidence="1">TLDc domain-containing protein</fullName>
    </recommendedName>
</protein>
<dbReference type="VEuPathDB" id="CryptoDB:Vbra_8322"/>
<dbReference type="Proteomes" id="UP000041254">
    <property type="component" value="Unassembled WGS sequence"/>
</dbReference>
<dbReference type="InParanoid" id="A0A0G4EWE5"/>
<keyword evidence="3" id="KW-1185">Reference proteome</keyword>
<evidence type="ECO:0000313" key="2">
    <source>
        <dbReference type="EMBL" id="CEM02363.1"/>
    </source>
</evidence>
<accession>A0A0G4EWE5</accession>
<evidence type="ECO:0000259" key="1">
    <source>
        <dbReference type="Pfam" id="PF07534"/>
    </source>
</evidence>
<organism evidence="2 3">
    <name type="scientific">Vitrella brassicaformis (strain CCMP3155)</name>
    <dbReference type="NCBI Taxonomy" id="1169540"/>
    <lineage>
        <taxon>Eukaryota</taxon>
        <taxon>Sar</taxon>
        <taxon>Alveolata</taxon>
        <taxon>Colpodellida</taxon>
        <taxon>Vitrellaceae</taxon>
        <taxon>Vitrella</taxon>
    </lineage>
</organism>
<dbReference type="Pfam" id="PF07534">
    <property type="entry name" value="TLD"/>
    <property type="match status" value="1"/>
</dbReference>
<reference evidence="2 3" key="1">
    <citation type="submission" date="2014-11" db="EMBL/GenBank/DDBJ databases">
        <authorList>
            <person name="Zhu J."/>
            <person name="Qi W."/>
            <person name="Song R."/>
        </authorList>
    </citation>
    <scope>NUCLEOTIDE SEQUENCE [LARGE SCALE GENOMIC DNA]</scope>
</reference>
<evidence type="ECO:0000313" key="3">
    <source>
        <dbReference type="Proteomes" id="UP000041254"/>
    </source>
</evidence>
<feature type="domain" description="TLDc" evidence="1">
    <location>
        <begin position="420"/>
        <end position="487"/>
    </location>
</feature>
<dbReference type="PhylomeDB" id="A0A0G4EWE5"/>
<name>A0A0G4EWE5_VITBC</name>
<sequence length="609" mass="66097">MVDDLRLICSFTRCTISIKCAEGFTPPANAIPPDPAELKAFKSDGLLAVKSLTLSSRIGLGVAKAVLSKGPRLDSMHLMDLTATDVLVLLGQMSTSGVPRELTLESLRPGDGQHANIRLLAIKEKLQKVKVLIVKEEAASRLAAVMRPHMPSLETFVIGGSETEVRQALIGGGHGGFSTLTFGLMSEDRREFVKAENEREGITLGDHKDQMPHINSLVIHLDVPYSDAVEPGTFLLSSIWSLLEIQSINSLTIVLPDSPDVSSHLDALNMATERRFGPDLVFWTWKEVESRLVLTASDIKRMQGAAFAYSRSTTGPPFPSLTASQSQQPPLATFQNMTRMPDRYLSSLSPDVSAGMLVRDFAGRMRAAAPMSGIDPPYAPERLKASLLSEMERHGMVMEPMMRLHGDGPCIPSPSVTVSVSQLMAILQKTGKHITGVELLYKGTVHGFAYTDMLNRVGDASCLVFLIRSDASIHGCFIDTSLHPAPELPVGARPPSLVVCDGHSNRNSSDGLIFKTTGGAQITFQSCFPSGPFFRDLALRRMALDHYGKMTVRDLDANGCMVLLGLWAPDSAGTPGEGLCVVRVMWEPTNKLIRADEVEVLRLVVQTGD</sequence>
<gene>
    <name evidence="2" type="ORF">Vbra_8322</name>
</gene>
<dbReference type="EMBL" id="CDMY01000324">
    <property type="protein sequence ID" value="CEM02363.1"/>
    <property type="molecule type" value="Genomic_DNA"/>
</dbReference>